<dbReference type="Gene3D" id="3.10.350.10">
    <property type="entry name" value="LysM domain"/>
    <property type="match status" value="1"/>
</dbReference>
<dbReference type="EMBL" id="SAWY01000036">
    <property type="protein sequence ID" value="TPH13216.1"/>
    <property type="molecule type" value="Genomic_DNA"/>
</dbReference>
<dbReference type="InterPro" id="IPR018392">
    <property type="entry name" value="LysM"/>
</dbReference>
<protein>
    <submittedName>
        <fullName evidence="3">LysM domain-containing protein</fullName>
    </submittedName>
</protein>
<dbReference type="PANTHER" id="PTHR34700">
    <property type="entry name" value="POTASSIUM BINDING PROTEIN KBP"/>
    <property type="match status" value="1"/>
</dbReference>
<dbReference type="SMART" id="SM00257">
    <property type="entry name" value="LysM"/>
    <property type="match status" value="1"/>
</dbReference>
<evidence type="ECO:0000259" key="2">
    <source>
        <dbReference type="PROSITE" id="PS51782"/>
    </source>
</evidence>
<sequence>MLKKIILTLSVLSYPLITLADQLTLNEDAPKTYVVEKGDTLWDISSVFLEQPWLWPKLWKLNPEVNNPHLIYPGDVLRLTQDENGDPVLVIAEDDGEKTITPIEEVQQVKEKPSFKWSPKIRQEDKNDSAISLLPLETVAPFLRYDHFFTGEELAELPHIVGSDEGYRMSVDGFKVYVNRDVELAKTYAIYDKGEELFDPETEESLGYYVNLVGTAQALRTGNMANNEPSTLKVTTAKREIHSGDYVVPVHEGQLFPSVFTMKAADESLRGAIIKAASDGREFGKLEVVMLNKGTDHNVALGDVMAIKRPSPAVLKTDKGPVYKIEAPRWNRVVSDEETEYKMPEETLGELMVFKVYPQVSMALILRTEKPARLNDLITAP</sequence>
<evidence type="ECO:0000313" key="3">
    <source>
        <dbReference type="EMBL" id="TPH13216.1"/>
    </source>
</evidence>
<feature type="chain" id="PRO_5021185244" evidence="1">
    <location>
        <begin position="21"/>
        <end position="381"/>
    </location>
</feature>
<evidence type="ECO:0000313" key="4">
    <source>
        <dbReference type="Proteomes" id="UP000315303"/>
    </source>
</evidence>
<feature type="signal peptide" evidence="1">
    <location>
        <begin position="1"/>
        <end position="20"/>
    </location>
</feature>
<dbReference type="OrthoDB" id="9765158at2"/>
<evidence type="ECO:0000256" key="1">
    <source>
        <dbReference type="SAM" id="SignalP"/>
    </source>
</evidence>
<keyword evidence="1" id="KW-0732">Signal</keyword>
<dbReference type="CDD" id="cd00118">
    <property type="entry name" value="LysM"/>
    <property type="match status" value="1"/>
</dbReference>
<feature type="domain" description="LysM" evidence="2">
    <location>
        <begin position="31"/>
        <end position="79"/>
    </location>
</feature>
<gene>
    <name evidence="3" type="ORF">EPA86_13560</name>
</gene>
<dbReference type="InterPro" id="IPR036779">
    <property type="entry name" value="LysM_dom_sf"/>
</dbReference>
<proteinExistence type="predicted"/>
<dbReference type="InterPro" id="IPR052196">
    <property type="entry name" value="Bact_Kbp"/>
</dbReference>
<dbReference type="AlphaFoldDB" id="A0A502KP51"/>
<dbReference type="PROSITE" id="PS51782">
    <property type="entry name" value="LYSM"/>
    <property type="match status" value="1"/>
</dbReference>
<name>A0A502KP51_9GAMM</name>
<organism evidence="3 4">
    <name type="scientific">Litorilituus lipolyticus</name>
    <dbReference type="NCBI Taxonomy" id="2491017"/>
    <lineage>
        <taxon>Bacteria</taxon>
        <taxon>Pseudomonadati</taxon>
        <taxon>Pseudomonadota</taxon>
        <taxon>Gammaproteobacteria</taxon>
        <taxon>Alteromonadales</taxon>
        <taxon>Colwelliaceae</taxon>
        <taxon>Litorilituus</taxon>
    </lineage>
</organism>
<reference evidence="3 4" key="1">
    <citation type="submission" date="2019-01" db="EMBL/GenBank/DDBJ databases">
        <title>Litorilituus lipolytica sp. nov., isolated from intertidal sand of the Yellow Sea in China.</title>
        <authorList>
            <person name="Liu A."/>
        </authorList>
    </citation>
    <scope>NUCLEOTIDE SEQUENCE [LARGE SCALE GENOMIC DNA]</scope>
    <source>
        <strain evidence="3 4">RZ04</strain>
    </source>
</reference>
<keyword evidence="4" id="KW-1185">Reference proteome</keyword>
<dbReference type="Proteomes" id="UP000315303">
    <property type="component" value="Unassembled WGS sequence"/>
</dbReference>
<dbReference type="SUPFAM" id="SSF54106">
    <property type="entry name" value="LysM domain"/>
    <property type="match status" value="1"/>
</dbReference>
<dbReference type="Pfam" id="PF01476">
    <property type="entry name" value="LysM"/>
    <property type="match status" value="1"/>
</dbReference>
<accession>A0A502KP51</accession>
<comment type="caution">
    <text evidence="3">The sequence shown here is derived from an EMBL/GenBank/DDBJ whole genome shotgun (WGS) entry which is preliminary data.</text>
</comment>
<dbReference type="RefSeq" id="WP_140604490.1">
    <property type="nucleotide sequence ID" value="NZ_SAWY01000036.1"/>
</dbReference>
<dbReference type="PANTHER" id="PTHR34700:SF4">
    <property type="entry name" value="PHAGE-LIKE ELEMENT PBSX PROTEIN XKDP"/>
    <property type="match status" value="1"/>
</dbReference>